<name>A0A1Y0B2P0_9LAMI</name>
<sequence>MPLGSGGCVYLNGCSSPVRDSSRQVPHSWRTKHVGIGG</sequence>
<geneLocation type="mitochondrion" evidence="1"/>
<gene>
    <name evidence="1" type="ORF">AEK19_MT1466</name>
</gene>
<dbReference type="AlphaFoldDB" id="A0A1Y0B2P0"/>
<dbReference type="EMBL" id="KY774314">
    <property type="protein sequence ID" value="ART31657.1"/>
    <property type="molecule type" value="Genomic_DNA"/>
</dbReference>
<reference evidence="1" key="1">
    <citation type="submission" date="2017-03" db="EMBL/GenBank/DDBJ databases">
        <title>The mitochondrial genome of the carnivorous plant Utricularia reniformis (Lentibulariaceae): structure, comparative analysis and evolutionary landmarks.</title>
        <authorList>
            <person name="Silva S.R."/>
            <person name="Alvarenga D.O."/>
            <person name="Michael T.P."/>
            <person name="Miranda V.F.O."/>
            <person name="Varani A.M."/>
        </authorList>
    </citation>
    <scope>NUCLEOTIDE SEQUENCE</scope>
</reference>
<evidence type="ECO:0000313" key="1">
    <source>
        <dbReference type="EMBL" id="ART31657.1"/>
    </source>
</evidence>
<protein>
    <submittedName>
        <fullName evidence="1">Uncharacterized protein</fullName>
    </submittedName>
</protein>
<accession>A0A1Y0B2P0</accession>
<organism evidence="1">
    <name type="scientific">Utricularia reniformis</name>
    <dbReference type="NCBI Taxonomy" id="192314"/>
    <lineage>
        <taxon>Eukaryota</taxon>
        <taxon>Viridiplantae</taxon>
        <taxon>Streptophyta</taxon>
        <taxon>Embryophyta</taxon>
        <taxon>Tracheophyta</taxon>
        <taxon>Spermatophyta</taxon>
        <taxon>Magnoliopsida</taxon>
        <taxon>eudicotyledons</taxon>
        <taxon>Gunneridae</taxon>
        <taxon>Pentapetalae</taxon>
        <taxon>asterids</taxon>
        <taxon>lamiids</taxon>
        <taxon>Lamiales</taxon>
        <taxon>Lentibulariaceae</taxon>
        <taxon>Utricularia</taxon>
    </lineage>
</organism>
<proteinExistence type="predicted"/>
<keyword evidence="1" id="KW-0496">Mitochondrion</keyword>